<keyword evidence="4" id="KW-1185">Reference proteome</keyword>
<dbReference type="EMBL" id="KV878209">
    <property type="protein sequence ID" value="OJJ40073.1"/>
    <property type="molecule type" value="Genomic_DNA"/>
</dbReference>
<dbReference type="VEuPathDB" id="FungiDB:ASPWEDRAFT_190461"/>
<evidence type="ECO:0000256" key="1">
    <source>
        <dbReference type="ARBA" id="ARBA00022801"/>
    </source>
</evidence>
<evidence type="ECO:0000313" key="3">
    <source>
        <dbReference type="EMBL" id="OJJ40073.1"/>
    </source>
</evidence>
<dbReference type="Gene3D" id="3.40.50.1820">
    <property type="entry name" value="alpha/beta hydrolase"/>
    <property type="match status" value="1"/>
</dbReference>
<dbReference type="RefSeq" id="XP_040693749.1">
    <property type="nucleotide sequence ID" value="XM_040832244.1"/>
</dbReference>
<dbReference type="AlphaFoldDB" id="A0A1L9RYU8"/>
<dbReference type="InterPro" id="IPR013094">
    <property type="entry name" value="AB_hydrolase_3"/>
</dbReference>
<dbReference type="PANTHER" id="PTHR48081:SF8">
    <property type="entry name" value="ALPHA_BETA HYDROLASE FOLD-3 DOMAIN-CONTAINING PROTEIN-RELATED"/>
    <property type="match status" value="1"/>
</dbReference>
<organism evidence="3 4">
    <name type="scientific">Aspergillus wentii DTO 134E9</name>
    <dbReference type="NCBI Taxonomy" id="1073089"/>
    <lineage>
        <taxon>Eukaryota</taxon>
        <taxon>Fungi</taxon>
        <taxon>Dikarya</taxon>
        <taxon>Ascomycota</taxon>
        <taxon>Pezizomycotina</taxon>
        <taxon>Eurotiomycetes</taxon>
        <taxon>Eurotiomycetidae</taxon>
        <taxon>Eurotiales</taxon>
        <taxon>Aspergillaceae</taxon>
        <taxon>Aspergillus</taxon>
        <taxon>Aspergillus subgen. Cremei</taxon>
    </lineage>
</organism>
<dbReference type="Pfam" id="PF07859">
    <property type="entry name" value="Abhydrolase_3"/>
    <property type="match status" value="1"/>
</dbReference>
<dbReference type="InterPro" id="IPR050300">
    <property type="entry name" value="GDXG_lipolytic_enzyme"/>
</dbReference>
<accession>A0A1L9RYU8</accession>
<keyword evidence="1" id="KW-0378">Hydrolase</keyword>
<evidence type="ECO:0000259" key="2">
    <source>
        <dbReference type="Pfam" id="PF07859"/>
    </source>
</evidence>
<dbReference type="OrthoDB" id="408631at2759"/>
<dbReference type="PANTHER" id="PTHR48081">
    <property type="entry name" value="AB HYDROLASE SUPERFAMILY PROTEIN C4A8.06C"/>
    <property type="match status" value="1"/>
</dbReference>
<dbReference type="GeneID" id="63748092"/>
<feature type="domain" description="Alpha/beta hydrolase fold-3" evidence="2">
    <location>
        <begin position="96"/>
        <end position="306"/>
    </location>
</feature>
<sequence length="345" mass="37451">MSEYNTPEAVLNLANIDPEFEQFLKQNPPPAGSNSIEALRKGFQILDKANYDASPTYGTKESTLTIRMRDGHENELRIVKPPTAPAEGSPLVTLIFGGAFSAGSNMQLIPVARMVAALYGATAVALSYRLSPEHKFPTAPDDVWDGLNWLAENASALGADLSKGWVVGGISAGANLSAVSAQRALTQKLSSPITGLSLCIPLTITPESVPSKYKHLWLSRDQNANAPSFGAQQISNLGNWYSPDHTSELYSPFHSGASFADLPPAHVQVAGMDPLRDDGLIYERALRENGVRTRLDVYPGVPHGHYLFFPGLKQSVKCKVDMIVGYGWLLGREVERERVESMFGL</sequence>
<dbReference type="SUPFAM" id="SSF53474">
    <property type="entry name" value="alpha/beta-Hydrolases"/>
    <property type="match status" value="1"/>
</dbReference>
<protein>
    <recommendedName>
        <fullName evidence="2">Alpha/beta hydrolase fold-3 domain-containing protein</fullName>
    </recommendedName>
</protein>
<dbReference type="GO" id="GO:0016787">
    <property type="term" value="F:hydrolase activity"/>
    <property type="evidence" value="ECO:0007669"/>
    <property type="project" value="UniProtKB-KW"/>
</dbReference>
<proteinExistence type="predicted"/>
<gene>
    <name evidence="3" type="ORF">ASPWEDRAFT_190461</name>
</gene>
<reference evidence="4" key="1">
    <citation type="journal article" date="2017" name="Genome Biol.">
        <title>Comparative genomics reveals high biological diversity and specific adaptations in the industrially and medically important fungal genus Aspergillus.</title>
        <authorList>
            <person name="de Vries R.P."/>
            <person name="Riley R."/>
            <person name="Wiebenga A."/>
            <person name="Aguilar-Osorio G."/>
            <person name="Amillis S."/>
            <person name="Uchima C.A."/>
            <person name="Anderluh G."/>
            <person name="Asadollahi M."/>
            <person name="Askin M."/>
            <person name="Barry K."/>
            <person name="Battaglia E."/>
            <person name="Bayram O."/>
            <person name="Benocci T."/>
            <person name="Braus-Stromeyer S.A."/>
            <person name="Caldana C."/>
            <person name="Canovas D."/>
            <person name="Cerqueira G.C."/>
            <person name="Chen F."/>
            <person name="Chen W."/>
            <person name="Choi C."/>
            <person name="Clum A."/>
            <person name="Dos Santos R.A."/>
            <person name="Damasio A.R."/>
            <person name="Diallinas G."/>
            <person name="Emri T."/>
            <person name="Fekete E."/>
            <person name="Flipphi M."/>
            <person name="Freyberg S."/>
            <person name="Gallo A."/>
            <person name="Gournas C."/>
            <person name="Habgood R."/>
            <person name="Hainaut M."/>
            <person name="Harispe M.L."/>
            <person name="Henrissat B."/>
            <person name="Hilden K.S."/>
            <person name="Hope R."/>
            <person name="Hossain A."/>
            <person name="Karabika E."/>
            <person name="Karaffa L."/>
            <person name="Karanyi Z."/>
            <person name="Krasevec N."/>
            <person name="Kuo A."/>
            <person name="Kusch H."/>
            <person name="LaButti K."/>
            <person name="Lagendijk E.L."/>
            <person name="Lapidus A."/>
            <person name="Levasseur A."/>
            <person name="Lindquist E."/>
            <person name="Lipzen A."/>
            <person name="Logrieco A.F."/>
            <person name="MacCabe A."/>
            <person name="Maekelae M.R."/>
            <person name="Malavazi I."/>
            <person name="Melin P."/>
            <person name="Meyer V."/>
            <person name="Mielnichuk N."/>
            <person name="Miskei M."/>
            <person name="Molnar A.P."/>
            <person name="Mule G."/>
            <person name="Ngan C.Y."/>
            <person name="Orejas M."/>
            <person name="Orosz E."/>
            <person name="Ouedraogo J.P."/>
            <person name="Overkamp K.M."/>
            <person name="Park H.-S."/>
            <person name="Perrone G."/>
            <person name="Piumi F."/>
            <person name="Punt P.J."/>
            <person name="Ram A.F."/>
            <person name="Ramon A."/>
            <person name="Rauscher S."/>
            <person name="Record E."/>
            <person name="Riano-Pachon D.M."/>
            <person name="Robert V."/>
            <person name="Roehrig J."/>
            <person name="Ruller R."/>
            <person name="Salamov A."/>
            <person name="Salih N.S."/>
            <person name="Samson R.A."/>
            <person name="Sandor E."/>
            <person name="Sanguinetti M."/>
            <person name="Schuetze T."/>
            <person name="Sepcic K."/>
            <person name="Shelest E."/>
            <person name="Sherlock G."/>
            <person name="Sophianopoulou V."/>
            <person name="Squina F.M."/>
            <person name="Sun H."/>
            <person name="Susca A."/>
            <person name="Todd R.B."/>
            <person name="Tsang A."/>
            <person name="Unkles S.E."/>
            <person name="van de Wiele N."/>
            <person name="van Rossen-Uffink D."/>
            <person name="Oliveira J.V."/>
            <person name="Vesth T.C."/>
            <person name="Visser J."/>
            <person name="Yu J.-H."/>
            <person name="Zhou M."/>
            <person name="Andersen M.R."/>
            <person name="Archer D.B."/>
            <person name="Baker S.E."/>
            <person name="Benoit I."/>
            <person name="Brakhage A.A."/>
            <person name="Braus G.H."/>
            <person name="Fischer R."/>
            <person name="Frisvad J.C."/>
            <person name="Goldman G.H."/>
            <person name="Houbraken J."/>
            <person name="Oakley B."/>
            <person name="Pocsi I."/>
            <person name="Scazzocchio C."/>
            <person name="Seiboth B."/>
            <person name="vanKuyk P.A."/>
            <person name="Wortman J."/>
            <person name="Dyer P.S."/>
            <person name="Grigoriev I.V."/>
        </authorList>
    </citation>
    <scope>NUCLEOTIDE SEQUENCE [LARGE SCALE GENOMIC DNA]</scope>
    <source>
        <strain evidence="4">DTO 134E9</strain>
    </source>
</reference>
<evidence type="ECO:0000313" key="4">
    <source>
        <dbReference type="Proteomes" id="UP000184383"/>
    </source>
</evidence>
<dbReference type="STRING" id="1073089.A0A1L9RYU8"/>
<name>A0A1L9RYU8_ASPWE</name>
<dbReference type="InterPro" id="IPR029058">
    <property type="entry name" value="AB_hydrolase_fold"/>
</dbReference>
<dbReference type="Proteomes" id="UP000184383">
    <property type="component" value="Unassembled WGS sequence"/>
</dbReference>